<evidence type="ECO:0000313" key="4">
    <source>
        <dbReference type="Proteomes" id="UP001283366"/>
    </source>
</evidence>
<name>A0A1Y6IXI7_9VIBR</name>
<dbReference type="InterPro" id="IPR023214">
    <property type="entry name" value="HAD_sf"/>
</dbReference>
<reference evidence="2 3" key="1">
    <citation type="submission" date="2017-05" db="EMBL/GenBank/DDBJ databases">
        <authorList>
            <person name="Song R."/>
            <person name="Chenine A.L."/>
            <person name="Ruprecht R.M."/>
        </authorList>
    </citation>
    <scope>NUCLEOTIDE SEQUENCE [LARGE SCALE GENOMIC DNA]</scope>
    <source>
        <strain evidence="2 3">CECT 7927</strain>
    </source>
</reference>
<reference evidence="1 4" key="2">
    <citation type="submission" date="2023-11" db="EMBL/GenBank/DDBJ databases">
        <title>Plant-associative lifestyle of Vibrio porteresiae and its evolutionary dynamics.</title>
        <authorList>
            <person name="Rameshkumar N."/>
            <person name="Kirti K."/>
        </authorList>
    </citation>
    <scope>NUCLEOTIDE SEQUENCE [LARGE SCALE GENOMIC DNA]</scope>
    <source>
        <strain evidence="1 4">MSSRF38</strain>
    </source>
</reference>
<protein>
    <submittedName>
        <fullName evidence="1">HAD-IA family hydrolase</fullName>
    </submittedName>
</protein>
<dbReference type="OrthoDB" id="5838800at2"/>
<dbReference type="Proteomes" id="UP001283366">
    <property type="component" value="Unassembled WGS sequence"/>
</dbReference>
<dbReference type="InterPro" id="IPR006439">
    <property type="entry name" value="HAD-SF_hydro_IA"/>
</dbReference>
<dbReference type="InterPro" id="IPR036412">
    <property type="entry name" value="HAD-like_sf"/>
</dbReference>
<dbReference type="RefSeq" id="WP_087481572.1">
    <property type="nucleotide sequence ID" value="NZ_AP024883.1"/>
</dbReference>
<evidence type="ECO:0000313" key="1">
    <source>
        <dbReference type="EMBL" id="MDW6002195.1"/>
    </source>
</evidence>
<dbReference type="GO" id="GO:0016787">
    <property type="term" value="F:hydrolase activity"/>
    <property type="evidence" value="ECO:0007669"/>
    <property type="project" value="UniProtKB-KW"/>
</dbReference>
<keyword evidence="4" id="KW-1185">Reference proteome</keyword>
<gene>
    <name evidence="1" type="ORF">SBX37_04825</name>
    <name evidence="2" type="ORF">VIM7927_02836</name>
</gene>
<organism evidence="2 3">
    <name type="scientific">Vibrio mangrovi</name>
    <dbReference type="NCBI Taxonomy" id="474394"/>
    <lineage>
        <taxon>Bacteria</taxon>
        <taxon>Pseudomonadati</taxon>
        <taxon>Pseudomonadota</taxon>
        <taxon>Gammaproteobacteria</taxon>
        <taxon>Vibrionales</taxon>
        <taxon>Vibrionaceae</taxon>
        <taxon>Vibrio</taxon>
    </lineage>
</organism>
<keyword evidence="1" id="KW-0378">Hydrolase</keyword>
<accession>A0A1Y6IXI7</accession>
<evidence type="ECO:0000313" key="3">
    <source>
        <dbReference type="Proteomes" id="UP000196125"/>
    </source>
</evidence>
<dbReference type="SUPFAM" id="SSF56784">
    <property type="entry name" value="HAD-like"/>
    <property type="match status" value="1"/>
</dbReference>
<dbReference type="Gene3D" id="3.40.50.1000">
    <property type="entry name" value="HAD superfamily/HAD-like"/>
    <property type="match status" value="1"/>
</dbReference>
<proteinExistence type="predicted"/>
<dbReference type="AlphaFoldDB" id="A0A1Y6IXI7"/>
<evidence type="ECO:0000313" key="2">
    <source>
        <dbReference type="EMBL" id="SMS01540.1"/>
    </source>
</evidence>
<dbReference type="NCBIfam" id="TIGR01549">
    <property type="entry name" value="HAD-SF-IA-v1"/>
    <property type="match status" value="1"/>
</dbReference>
<dbReference type="Proteomes" id="UP000196125">
    <property type="component" value="Unassembled WGS sequence"/>
</dbReference>
<sequence>MFKKLINNYDIISFDVFDTLVTRCFLKPDDVFRYIEYREDAEGFVCARKQAESNAFNRDNGLKCYEVTLEEIYEQIPGKYKFLKDIELEIEKKCIIVNPVGCELYLDAISKGKQIIIVSDSYLPKTFIENILHDLGYISFNNLFVSSEVNKTKRNGNLYSDVIQKFKKEKILHIGDNYHSDFIIPQEIGINAIHLNERSYDNCFSNHNSRVFQFFESNTDQSLLAKTSILAKMDLLRFRNEDENNFWNNVGFCYAGPMIFSFLKWIENNAHEKEITHILFVARDGYFLNEFFSKINSNISTTYLYLNRAIIDSLSNDDCNKEKYIKYLKSIVSSNKIMVVDVGTNNFSMQKFLIEHGIDCVGSYWCTGRDVDELEYSKFFKSTSIPNIDSFFGSGLIEFFMTSPEPPIVDVAINNHLLPIYASQILPYEKYRISVLQEMMVGIQNYSKYYLKYIKQLDFLFSSDDIINWNLFWLNYPSNEEKEEFGKIYHASDDEHVKYSPQFNFTSSVNKVDEIKTIKRYLVLLKNRLTRWI</sequence>
<dbReference type="Gene3D" id="1.10.150.400">
    <property type="match status" value="1"/>
</dbReference>
<dbReference type="EMBL" id="FXXI01000005">
    <property type="protein sequence ID" value="SMS01540.1"/>
    <property type="molecule type" value="Genomic_DNA"/>
</dbReference>
<dbReference type="EMBL" id="JAWRCO010000001">
    <property type="protein sequence ID" value="MDW6002195.1"/>
    <property type="molecule type" value="Genomic_DNA"/>
</dbReference>